<evidence type="ECO:0000313" key="5">
    <source>
        <dbReference type="EMBL" id="PKA71745.1"/>
    </source>
</evidence>
<dbReference type="InterPro" id="IPR050557">
    <property type="entry name" value="RTX_toxin/Mannuronan_C5-epim"/>
</dbReference>
<dbReference type="Proteomes" id="UP000232455">
    <property type="component" value="Unassembled WGS sequence"/>
</dbReference>
<keyword evidence="2" id="KW-0964">Secreted</keyword>
<name>A0ABX4Q4N6_9PSED</name>
<evidence type="ECO:0000256" key="1">
    <source>
        <dbReference type="ARBA" id="ARBA00004613"/>
    </source>
</evidence>
<dbReference type="SUPFAM" id="SSF51120">
    <property type="entry name" value="beta-Roll"/>
    <property type="match status" value="4"/>
</dbReference>
<dbReference type="EMBL" id="PHHE01000001">
    <property type="protein sequence ID" value="PKA71745.1"/>
    <property type="molecule type" value="Genomic_DNA"/>
</dbReference>
<evidence type="ECO:0000256" key="2">
    <source>
        <dbReference type="ARBA" id="ARBA00022525"/>
    </source>
</evidence>
<evidence type="ECO:0000313" key="6">
    <source>
        <dbReference type="Proteomes" id="UP000232455"/>
    </source>
</evidence>
<dbReference type="PANTHER" id="PTHR38340">
    <property type="entry name" value="S-LAYER PROTEIN"/>
    <property type="match status" value="1"/>
</dbReference>
<feature type="region of interest" description="Disordered" evidence="4">
    <location>
        <begin position="954"/>
        <end position="974"/>
    </location>
</feature>
<dbReference type="InterPro" id="IPR001343">
    <property type="entry name" value="Hemolysn_Ca-bd"/>
</dbReference>
<keyword evidence="6" id="KW-1185">Reference proteome</keyword>
<evidence type="ECO:0000256" key="3">
    <source>
        <dbReference type="ARBA" id="ARBA00022837"/>
    </source>
</evidence>
<proteinExistence type="predicted"/>
<protein>
    <submittedName>
        <fullName evidence="5">Ca2+-binding RTX toxin-like protein</fullName>
    </submittedName>
</protein>
<comment type="subcellular location">
    <subcellularLocation>
        <location evidence="1">Secreted</location>
    </subcellularLocation>
</comment>
<dbReference type="PANTHER" id="PTHR38340:SF1">
    <property type="entry name" value="S-LAYER PROTEIN"/>
    <property type="match status" value="1"/>
</dbReference>
<comment type="caution">
    <text evidence="5">The sequence shown here is derived from an EMBL/GenBank/DDBJ whole genome shotgun (WGS) entry which is preliminary data.</text>
</comment>
<dbReference type="Gene3D" id="2.150.10.10">
    <property type="entry name" value="Serralysin-like metalloprotease, C-terminal"/>
    <property type="match status" value="5"/>
</dbReference>
<keyword evidence="3" id="KW-0106">Calcium</keyword>
<organism evidence="5 6">
    <name type="scientific">Pseudomonas baetica</name>
    <dbReference type="NCBI Taxonomy" id="674054"/>
    <lineage>
        <taxon>Bacteria</taxon>
        <taxon>Pseudomonadati</taxon>
        <taxon>Pseudomonadota</taxon>
        <taxon>Gammaproteobacteria</taxon>
        <taxon>Pseudomonadales</taxon>
        <taxon>Pseudomonadaceae</taxon>
        <taxon>Pseudomonas</taxon>
    </lineage>
</organism>
<evidence type="ECO:0000256" key="4">
    <source>
        <dbReference type="SAM" id="MobiDB-lite"/>
    </source>
</evidence>
<gene>
    <name evidence="5" type="ORF">ATI02_4747</name>
</gene>
<reference evidence="5 6" key="1">
    <citation type="submission" date="2017-11" db="EMBL/GenBank/DDBJ databases">
        <title>Genome sequencing of a diverse group of Pseudomonas species.</title>
        <authorList>
            <person name="Loper J."/>
        </authorList>
    </citation>
    <scope>NUCLEOTIDE SEQUENCE [LARGE SCALE GENOMIC DNA]</scope>
    <source>
        <strain evidence="5 6">LMG 25716</strain>
    </source>
</reference>
<dbReference type="PROSITE" id="PS00330">
    <property type="entry name" value="HEMOLYSIN_CALCIUM"/>
    <property type="match status" value="8"/>
</dbReference>
<dbReference type="Pfam" id="PF00353">
    <property type="entry name" value="HemolysinCabind"/>
    <property type="match status" value="7"/>
</dbReference>
<dbReference type="PRINTS" id="PR00313">
    <property type="entry name" value="CABNDNGRPT"/>
</dbReference>
<dbReference type="InterPro" id="IPR018511">
    <property type="entry name" value="Hemolysin-typ_Ca-bd_CS"/>
</dbReference>
<dbReference type="InterPro" id="IPR011049">
    <property type="entry name" value="Serralysin-like_metalloprot_C"/>
</dbReference>
<sequence>MSYVFDDLERAMVLKVANASGGMRFDQDIREYIALAEEGRNCASFYQLLSKVIGGKISENILFEKDVIDVLKSARLWLDVAIDANGGQGAYSALIRAYTMRQGELRLSMRFAESKMQASSNQVAVNFMNTLLYGSVKDDLAPWTVPSISQIAGIDASAIGRVLFLDGVGKDDTATSHNAGWSGTIGFSLLGGKPPYETWRLISAGDPNSEIKGSHELAKVNRFDDFKNILFAIDSYSVGLRATINNFGLNVLESLFSVVPEQINIATVSENISPLMQHVVKGTPVSPIVDLILRYGINSFFDMFRRTYDGNSNTAPTTDETFASNAYAFFSTFSPTQSQSIVTRTLSEYGGATAWAKQAGQATPIGQALRNSLKQLSEIVIERDDGFPDRELELYDPATGEGFITEQWISDRAEMLGRLISRTHGSFGENTRQNFSYSDIGMGKQAPMMTGVSNPLVVFGDDGGRSFSGATNADHLYGGGGNDSINGLAGSDVIEGARGNDSLSGGDGNDALYGMAGDDVLNGGRGRDSLTGGEGNDRYEFASGDGIDEIFDANADGRLLINGLSIPALKRSAPLSNTWFTEDRPITLTLIEDHADSTLNIKYGQSDLIVIKRYRPGLLGIELPDYEGQSLSAPDLVVQGDWKAKDADPDIPGHQPSYDELGNAVLLPNVKQRNKADVIYGSPKDDVILGLGGSDRLFGKAGSDRLFGDKQTTLEKAMGEGAAKGKVNRGDWLDGGQGEDLLVGTASRDVLLGGNGRDTLVGGAGDDILSGDEATGALEQDWNFKQVDVLIGGDVTSHRVVFSKASLNSPSEGDDDVLYGQSGRDVINGGWGADLLDGGTDDDHLYGGEGGDTLVGGSGNDTLLGDNLDWGGGLQSKHHGNDLLEGGIGNDALAGNGGSDVLYGGLGNDVLKGDDDVLDGVAGDAAHFFGRDFLDGGAGDDTLWGGGAADLLFGGEGNESDGRRLPRPSDSLPR</sequence>
<accession>A0ABX4Q4N6</accession>